<keyword evidence="1" id="KW-0489">Methyltransferase</keyword>
<comment type="caution">
    <text evidence="1">The sequence shown here is derived from an EMBL/GenBank/DDBJ whole genome shotgun (WGS) entry which is preliminary data.</text>
</comment>
<dbReference type="GO" id="GO:0032259">
    <property type="term" value="P:methylation"/>
    <property type="evidence" value="ECO:0007669"/>
    <property type="project" value="UniProtKB-KW"/>
</dbReference>
<evidence type="ECO:0000313" key="2">
    <source>
        <dbReference type="Proteomes" id="UP001499884"/>
    </source>
</evidence>
<evidence type="ECO:0000313" key="1">
    <source>
        <dbReference type="EMBL" id="GAA3722160.1"/>
    </source>
</evidence>
<dbReference type="InterPro" id="IPR029063">
    <property type="entry name" value="SAM-dependent_MTases_sf"/>
</dbReference>
<dbReference type="Gene3D" id="3.40.50.150">
    <property type="entry name" value="Vaccinia Virus protein VP39"/>
    <property type="match status" value="1"/>
</dbReference>
<dbReference type="Proteomes" id="UP001499884">
    <property type="component" value="Unassembled WGS sequence"/>
</dbReference>
<name>A0ABP7EQ91_9ACTN</name>
<dbReference type="GO" id="GO:0008168">
    <property type="term" value="F:methyltransferase activity"/>
    <property type="evidence" value="ECO:0007669"/>
    <property type="project" value="UniProtKB-KW"/>
</dbReference>
<sequence length="272" mass="30270">MTDLDQASLDDIDTSKPHPARMYDFYLQGKDYYEADEIAGNKVLDVFPTIKITARVNRSFMHRATRFLAGEAGIRQFLDIGTGIPTRPNLHQVAQEVAPESRVVYADYDPVVLRHAEALMRSTPEGRTAYIQADVRTPESIVEAAELHETLDLSQPVGLSLNALLHFVPDENKPYEIVRHLLDQLASGSYLVISHCTDHFAPEMWAEVVEVYRKGGIPAQLRSLDEVTRFFDGLDVVEPGVVTPHNWRPDGTTVPGTSDAAVSMYAAVARKP</sequence>
<dbReference type="SUPFAM" id="SSF53335">
    <property type="entry name" value="S-adenosyl-L-methionine-dependent methyltransferases"/>
    <property type="match status" value="1"/>
</dbReference>
<keyword evidence="1" id="KW-0808">Transferase</keyword>
<dbReference type="InterPro" id="IPR006764">
    <property type="entry name" value="SAM_dep_MeTrfase_SAV2177_type"/>
</dbReference>
<accession>A0ABP7EQ91</accession>
<proteinExistence type="predicted"/>
<dbReference type="Pfam" id="PF04672">
    <property type="entry name" value="Methyltransf_19"/>
    <property type="match status" value="1"/>
</dbReference>
<dbReference type="RefSeq" id="WP_345644080.1">
    <property type="nucleotide sequence ID" value="NZ_BAABEP010000009.1"/>
</dbReference>
<gene>
    <name evidence="1" type="ORF">GCM10023082_19920</name>
</gene>
<protein>
    <submittedName>
        <fullName evidence="1">SAM-dependent methyltransferase</fullName>
    </submittedName>
</protein>
<reference evidence="2" key="1">
    <citation type="journal article" date="2019" name="Int. J. Syst. Evol. Microbiol.">
        <title>The Global Catalogue of Microorganisms (GCM) 10K type strain sequencing project: providing services to taxonomists for standard genome sequencing and annotation.</title>
        <authorList>
            <consortium name="The Broad Institute Genomics Platform"/>
            <consortium name="The Broad Institute Genome Sequencing Center for Infectious Disease"/>
            <person name="Wu L."/>
            <person name="Ma J."/>
        </authorList>
    </citation>
    <scope>NUCLEOTIDE SEQUENCE [LARGE SCALE GENOMIC DNA]</scope>
    <source>
        <strain evidence="2">JCM 30846</strain>
    </source>
</reference>
<dbReference type="EMBL" id="BAABEP010000009">
    <property type="protein sequence ID" value="GAA3722160.1"/>
    <property type="molecule type" value="Genomic_DNA"/>
</dbReference>
<keyword evidence="2" id="KW-1185">Reference proteome</keyword>
<dbReference type="PIRSF" id="PIRSF017393">
    <property type="entry name" value="MTase_SAV2177"/>
    <property type="match status" value="1"/>
</dbReference>
<organism evidence="1 2">
    <name type="scientific">Streptomyces tremellae</name>
    <dbReference type="NCBI Taxonomy" id="1124239"/>
    <lineage>
        <taxon>Bacteria</taxon>
        <taxon>Bacillati</taxon>
        <taxon>Actinomycetota</taxon>
        <taxon>Actinomycetes</taxon>
        <taxon>Kitasatosporales</taxon>
        <taxon>Streptomycetaceae</taxon>
        <taxon>Streptomyces</taxon>
    </lineage>
</organism>